<dbReference type="GO" id="GO:0016887">
    <property type="term" value="F:ATP hydrolysis activity"/>
    <property type="evidence" value="ECO:0007669"/>
    <property type="project" value="InterPro"/>
</dbReference>
<sequence length="598" mass="64003">MRRAALRSLRLLRSEAVEVTAVSEGLRASSAGVPGLHQAPRAQLSALTGPLGQRYSSAAVPVAKPAGAHDLSDEDYGLGLGGHTETHRKHHPPPTPAETGGPLAKYEAGLASGLYRPDPRQRLTIQMLQELYDDLQRAGTHHELANQPNRHKPRRRPSGLTIVDHVGEDAKPAAASTSGSSWFSSLFNSGNGNGSHGNGGSARGGALGRDAPGGGRSAADAPPAVRGLYMYGGVGCGKTMLMDVFVHTAPAHFRVLRTHFHDFMLEVHAALRKHSREADPLLAVADGIAARCRVLALDELFVTDVADAMILNRLFGRLWERGVVLVATSNRQPDDLYKGGLQRNLFMPFIHRLKTQCRAHDMASGTDYRRLAQHQRGLYFVQPTPAAAVASGATAATPCAETAAAATAEEELAARFRELTGDAAAGPARVEVAMGRHLDVPLAAGKACMFSFGELCGRPVAAADYLALTSAYHTLALRGVPVFGAANRSEAYRFVTLIDVLYEARTRLLVTAAAPPVDLFKNIITQFDAAKDPELAARPDVVVDDNLGFAKDRTISRLTEMQSLQYLLHHARQHEPALVLALEEAFSKKVKAAKFAGA</sequence>
<reference evidence="5" key="1">
    <citation type="journal article" date="2020" name="bioRxiv">
        <title>Comparative genomics of Chlamydomonas.</title>
        <authorList>
            <person name="Craig R.J."/>
            <person name="Hasan A.R."/>
            <person name="Ness R.W."/>
            <person name="Keightley P.D."/>
        </authorList>
    </citation>
    <scope>NUCLEOTIDE SEQUENCE</scope>
    <source>
        <strain evidence="5">CCAP 11/173</strain>
    </source>
</reference>
<dbReference type="EMBL" id="JAEHOD010000021">
    <property type="protein sequence ID" value="KAG2447519.1"/>
    <property type="molecule type" value="Genomic_DNA"/>
</dbReference>
<protein>
    <recommendedName>
        <fullName evidence="7">AFG1-like ATPase</fullName>
    </recommendedName>
</protein>
<keyword evidence="3" id="KW-0067">ATP-binding</keyword>
<evidence type="ECO:0000256" key="1">
    <source>
        <dbReference type="ARBA" id="ARBA00010322"/>
    </source>
</evidence>
<evidence type="ECO:0000256" key="3">
    <source>
        <dbReference type="ARBA" id="ARBA00022840"/>
    </source>
</evidence>
<dbReference type="Proteomes" id="UP000613740">
    <property type="component" value="Unassembled WGS sequence"/>
</dbReference>
<gene>
    <name evidence="5" type="ORF">HYH02_007443</name>
</gene>
<organism evidence="5 6">
    <name type="scientific">Chlamydomonas schloesseri</name>
    <dbReference type="NCBI Taxonomy" id="2026947"/>
    <lineage>
        <taxon>Eukaryota</taxon>
        <taxon>Viridiplantae</taxon>
        <taxon>Chlorophyta</taxon>
        <taxon>core chlorophytes</taxon>
        <taxon>Chlorophyceae</taxon>
        <taxon>CS clade</taxon>
        <taxon>Chlamydomonadales</taxon>
        <taxon>Chlamydomonadaceae</taxon>
        <taxon>Chlamydomonas</taxon>
    </lineage>
</organism>
<dbReference type="PANTHER" id="PTHR12169:SF29">
    <property type="entry name" value="AFG1-LIKE ATPASE FAMILY PROTEIN"/>
    <property type="match status" value="1"/>
</dbReference>
<dbReference type="InterPro" id="IPR027417">
    <property type="entry name" value="P-loop_NTPase"/>
</dbReference>
<name>A0A836B525_9CHLO</name>
<evidence type="ECO:0000313" key="6">
    <source>
        <dbReference type="Proteomes" id="UP000613740"/>
    </source>
</evidence>
<dbReference type="InterPro" id="IPR005654">
    <property type="entry name" value="ATPase_AFG1-like"/>
</dbReference>
<comment type="similarity">
    <text evidence="1">Belongs to the AFG1 ATPase family.</text>
</comment>
<proteinExistence type="inferred from homology"/>
<keyword evidence="2" id="KW-0547">Nucleotide-binding</keyword>
<evidence type="ECO:0000256" key="2">
    <source>
        <dbReference type="ARBA" id="ARBA00022741"/>
    </source>
</evidence>
<dbReference type="AlphaFoldDB" id="A0A836B525"/>
<keyword evidence="6" id="KW-1185">Reference proteome</keyword>
<dbReference type="OrthoDB" id="548867at2759"/>
<accession>A0A836B525</accession>
<feature type="compositionally biased region" description="Gly residues" evidence="4">
    <location>
        <begin position="194"/>
        <end position="216"/>
    </location>
</feature>
<feature type="region of interest" description="Disordered" evidence="4">
    <location>
        <begin position="194"/>
        <end position="219"/>
    </location>
</feature>
<dbReference type="NCBIfam" id="NF040713">
    <property type="entry name" value="ZapE"/>
    <property type="match status" value="1"/>
</dbReference>
<dbReference type="GO" id="GO:0005739">
    <property type="term" value="C:mitochondrion"/>
    <property type="evidence" value="ECO:0007669"/>
    <property type="project" value="TreeGrafter"/>
</dbReference>
<dbReference type="Gene3D" id="3.40.50.300">
    <property type="entry name" value="P-loop containing nucleotide triphosphate hydrolases"/>
    <property type="match status" value="1"/>
</dbReference>
<evidence type="ECO:0000256" key="4">
    <source>
        <dbReference type="SAM" id="MobiDB-lite"/>
    </source>
</evidence>
<comment type="caution">
    <text evidence="5">The sequence shown here is derived from an EMBL/GenBank/DDBJ whole genome shotgun (WGS) entry which is preliminary data.</text>
</comment>
<dbReference type="SUPFAM" id="SSF52540">
    <property type="entry name" value="P-loop containing nucleoside triphosphate hydrolases"/>
    <property type="match status" value="1"/>
</dbReference>
<dbReference type="Pfam" id="PF03969">
    <property type="entry name" value="AFG1_ATPase"/>
    <property type="match status" value="1"/>
</dbReference>
<feature type="region of interest" description="Disordered" evidence="4">
    <location>
        <begin position="66"/>
        <end position="103"/>
    </location>
</feature>
<dbReference type="GO" id="GO:0005524">
    <property type="term" value="F:ATP binding"/>
    <property type="evidence" value="ECO:0007669"/>
    <property type="project" value="UniProtKB-KW"/>
</dbReference>
<evidence type="ECO:0000313" key="5">
    <source>
        <dbReference type="EMBL" id="KAG2447519.1"/>
    </source>
</evidence>
<evidence type="ECO:0008006" key="7">
    <source>
        <dbReference type="Google" id="ProtNLM"/>
    </source>
</evidence>
<dbReference type="PANTHER" id="PTHR12169">
    <property type="entry name" value="ATPASE N2B"/>
    <property type="match status" value="1"/>
</dbReference>